<keyword evidence="2" id="KW-1185">Reference proteome</keyword>
<dbReference type="EMBL" id="JANEYF010003897">
    <property type="protein sequence ID" value="KAJ8933206.1"/>
    <property type="molecule type" value="Genomic_DNA"/>
</dbReference>
<comment type="caution">
    <text evidence="1">The sequence shown here is derived from an EMBL/GenBank/DDBJ whole genome shotgun (WGS) entry which is preliminary data.</text>
</comment>
<evidence type="ECO:0000313" key="1">
    <source>
        <dbReference type="EMBL" id="KAJ8933206.1"/>
    </source>
</evidence>
<sequence>MEWRHRMTDEITVRKSLLDSDYHIKYLQSYRAGMPDYDLILNSK</sequence>
<reference evidence="1" key="1">
    <citation type="journal article" date="2023" name="Insect Mol. Biol.">
        <title>Genome sequencing provides insights into the evolution of gene families encoding plant cell wall-degrading enzymes in longhorned beetles.</title>
        <authorList>
            <person name="Shin N.R."/>
            <person name="Okamura Y."/>
            <person name="Kirsch R."/>
            <person name="Pauchet Y."/>
        </authorList>
    </citation>
    <scope>NUCLEOTIDE SEQUENCE</scope>
    <source>
        <strain evidence="1">RBIC_L_NR</strain>
    </source>
</reference>
<evidence type="ECO:0000313" key="2">
    <source>
        <dbReference type="Proteomes" id="UP001162156"/>
    </source>
</evidence>
<organism evidence="1 2">
    <name type="scientific">Rhamnusium bicolor</name>
    <dbReference type="NCBI Taxonomy" id="1586634"/>
    <lineage>
        <taxon>Eukaryota</taxon>
        <taxon>Metazoa</taxon>
        <taxon>Ecdysozoa</taxon>
        <taxon>Arthropoda</taxon>
        <taxon>Hexapoda</taxon>
        <taxon>Insecta</taxon>
        <taxon>Pterygota</taxon>
        <taxon>Neoptera</taxon>
        <taxon>Endopterygota</taxon>
        <taxon>Coleoptera</taxon>
        <taxon>Polyphaga</taxon>
        <taxon>Cucujiformia</taxon>
        <taxon>Chrysomeloidea</taxon>
        <taxon>Cerambycidae</taxon>
        <taxon>Lepturinae</taxon>
        <taxon>Rhagiini</taxon>
        <taxon>Rhamnusium</taxon>
    </lineage>
</organism>
<dbReference type="Proteomes" id="UP001162156">
    <property type="component" value="Unassembled WGS sequence"/>
</dbReference>
<name>A0AAV8X5H4_9CUCU</name>
<gene>
    <name evidence="1" type="ORF">NQ314_014153</name>
</gene>
<accession>A0AAV8X5H4</accession>
<proteinExistence type="predicted"/>
<dbReference type="AlphaFoldDB" id="A0AAV8X5H4"/>
<protein>
    <submittedName>
        <fullName evidence="1">Uncharacterized protein</fullName>
    </submittedName>
</protein>